<dbReference type="Proteomes" id="UP000071778">
    <property type="component" value="Chromosome"/>
</dbReference>
<sequence length="52" mass="5820">MQALSHFSTNMDVLYVQKSWTGMRSLENPIKKSRFRAALNAMPPNCIGAVHA</sequence>
<evidence type="ECO:0000313" key="1">
    <source>
        <dbReference type="EMBL" id="AMP11556.1"/>
    </source>
</evidence>
<protein>
    <submittedName>
        <fullName evidence="1">Uncharacterized protein</fullName>
    </submittedName>
</protein>
<organism evidence="1 2">
    <name type="scientific">Collimonas arenae</name>
    <dbReference type="NCBI Taxonomy" id="279058"/>
    <lineage>
        <taxon>Bacteria</taxon>
        <taxon>Pseudomonadati</taxon>
        <taxon>Pseudomonadota</taxon>
        <taxon>Betaproteobacteria</taxon>
        <taxon>Burkholderiales</taxon>
        <taxon>Oxalobacteraceae</taxon>
        <taxon>Collimonas</taxon>
    </lineage>
</organism>
<dbReference type="EMBL" id="CP013235">
    <property type="protein sequence ID" value="AMP11556.1"/>
    <property type="molecule type" value="Genomic_DNA"/>
</dbReference>
<keyword evidence="2" id="KW-1185">Reference proteome</keyword>
<dbReference type="AlphaFoldDB" id="A0A127PV85"/>
<evidence type="ECO:0000313" key="2">
    <source>
        <dbReference type="Proteomes" id="UP000071778"/>
    </source>
</evidence>
<reference evidence="1 2" key="1">
    <citation type="submission" date="2015-11" db="EMBL/GenBank/DDBJ databases">
        <title>Exploring the genomic traits of fungus-feeding bacterial genus Collimonas.</title>
        <authorList>
            <person name="Song C."/>
            <person name="Schmidt R."/>
            <person name="de Jager V."/>
            <person name="Krzyzanowska D."/>
            <person name="Jongedijk E."/>
            <person name="Cankar K."/>
            <person name="Beekwilder J."/>
            <person name="van Veen A."/>
            <person name="de Boer W."/>
            <person name="van Veen J.A."/>
            <person name="Garbeva P."/>
        </authorList>
    </citation>
    <scope>NUCLEOTIDE SEQUENCE [LARGE SCALE GENOMIC DNA]</scope>
    <source>
        <strain evidence="1 2">Ter282</strain>
    </source>
</reference>
<gene>
    <name evidence="1" type="ORF">CAter282_3883</name>
</gene>
<name>A0A127PV85_9BURK</name>
<dbReference type="PATRIC" id="fig|279058.17.peg.4197"/>
<proteinExistence type="predicted"/>
<accession>A0A127PV85</accession>